<organism evidence="1 2">
    <name type="scientific">Penicillium argentinense</name>
    <dbReference type="NCBI Taxonomy" id="1131581"/>
    <lineage>
        <taxon>Eukaryota</taxon>
        <taxon>Fungi</taxon>
        <taxon>Dikarya</taxon>
        <taxon>Ascomycota</taxon>
        <taxon>Pezizomycotina</taxon>
        <taxon>Eurotiomycetes</taxon>
        <taxon>Eurotiomycetidae</taxon>
        <taxon>Eurotiales</taxon>
        <taxon>Aspergillaceae</taxon>
        <taxon>Penicillium</taxon>
    </lineage>
</organism>
<dbReference type="AlphaFoldDB" id="A0A9W9KEE4"/>
<name>A0A9W9KEE4_9EURO</name>
<accession>A0A9W9KEE4</accession>
<reference evidence="1" key="2">
    <citation type="journal article" date="2023" name="IMA Fungus">
        <title>Comparative genomic study of the Penicillium genus elucidates a diverse pangenome and 15 lateral gene transfer events.</title>
        <authorList>
            <person name="Petersen C."/>
            <person name="Sorensen T."/>
            <person name="Nielsen M.R."/>
            <person name="Sondergaard T.E."/>
            <person name="Sorensen J.L."/>
            <person name="Fitzpatrick D.A."/>
            <person name="Frisvad J.C."/>
            <person name="Nielsen K.L."/>
        </authorList>
    </citation>
    <scope>NUCLEOTIDE SEQUENCE</scope>
    <source>
        <strain evidence="1">IBT 30761</strain>
    </source>
</reference>
<comment type="caution">
    <text evidence="1">The sequence shown here is derived from an EMBL/GenBank/DDBJ whole genome shotgun (WGS) entry which is preliminary data.</text>
</comment>
<dbReference type="RefSeq" id="XP_056476038.1">
    <property type="nucleotide sequence ID" value="XM_056615681.1"/>
</dbReference>
<keyword evidence="2" id="KW-1185">Reference proteome</keyword>
<dbReference type="GeneID" id="81354660"/>
<dbReference type="OrthoDB" id="4360026at2759"/>
<protein>
    <submittedName>
        <fullName evidence="1">Uncharacterized protein</fullName>
    </submittedName>
</protein>
<reference evidence="1" key="1">
    <citation type="submission" date="2022-11" db="EMBL/GenBank/DDBJ databases">
        <authorList>
            <person name="Petersen C."/>
        </authorList>
    </citation>
    <scope>NUCLEOTIDE SEQUENCE</scope>
    <source>
        <strain evidence="1">IBT 30761</strain>
    </source>
</reference>
<evidence type="ECO:0000313" key="1">
    <source>
        <dbReference type="EMBL" id="KAJ5102658.1"/>
    </source>
</evidence>
<gene>
    <name evidence="1" type="ORF">N7532_003187</name>
</gene>
<dbReference type="EMBL" id="JAPQKI010000004">
    <property type="protein sequence ID" value="KAJ5102658.1"/>
    <property type="molecule type" value="Genomic_DNA"/>
</dbReference>
<sequence length="561" mass="63665">MGRSKPRQQNFHLEDLPWEKRLKITLYNKDDCNGAIRGQNIPGGLGLKVQRFAVIRGIRHHDGFAHELRGVAPEFTRALNARAIMSGVIPEINDSSEIPYCIWYPEPPPQETLRNLVKRYPNMIYHAARACAVAGYFDLYSELHVLPEVHVAAEARDASRARKNKGSEAIYEQIMSKHLKFEIMNDYDRSVNLENPRPAHLNGDTAVFSDLTAHMLHAGVDNSSKLGVNLVDYIEWDPKEYNTYSHFNITEDLGVDDHSCGAPEPLASFWPLLYSPLPTDLPPVNKDNLILSAAYTGDVDRYVRLRRPQMIEQEFHAIILGIYHHPLWARWWSTQVPEVPESREEVSIRRAVNVRRIISDDITCITPDTPESLVPRRIWWPSVASPVTYVRLAQKRPDMIDSCLRACIVANYEAAWDEILLGSSDSPNDPKITRLSKVIGSHIYAEAKDSSNPHYLDDIMLLGTASVEKLESGVYYLDDMRTARWTYSPRSTAERVVIKDKPFALTSGESATDGLSREPSNLGFTIFGMDAIGLDDKIWDQRSHVEVQEMYDILDARDLST</sequence>
<evidence type="ECO:0000313" key="2">
    <source>
        <dbReference type="Proteomes" id="UP001149074"/>
    </source>
</evidence>
<proteinExistence type="predicted"/>
<dbReference type="Proteomes" id="UP001149074">
    <property type="component" value="Unassembled WGS sequence"/>
</dbReference>